<dbReference type="EMBL" id="JAMYWD010000007">
    <property type="protein sequence ID" value="KAJ4967070.1"/>
    <property type="molecule type" value="Genomic_DNA"/>
</dbReference>
<dbReference type="PANTHER" id="PTHR14387">
    <property type="entry name" value="THADA/DEATH RECEPTOR INTERACTING PROTEIN"/>
    <property type="match status" value="1"/>
</dbReference>
<comment type="caution">
    <text evidence="2">The sequence shown here is derived from an EMBL/GenBank/DDBJ whole genome shotgun (WGS) entry which is preliminary data.</text>
</comment>
<gene>
    <name evidence="2" type="ORF">NE237_018919</name>
</gene>
<keyword evidence="3" id="KW-1185">Reference proteome</keyword>
<accession>A0A9Q0KAW5</accession>
<protein>
    <recommendedName>
        <fullName evidence="1">DYW domain-containing protein</fullName>
    </recommendedName>
</protein>
<dbReference type="AlphaFoldDB" id="A0A9Q0KAW5"/>
<dbReference type="OrthoDB" id="185373at2759"/>
<proteinExistence type="predicted"/>
<dbReference type="InterPro" id="IPR032867">
    <property type="entry name" value="DYW_dom"/>
</dbReference>
<name>A0A9Q0KAW5_9MAGN</name>
<evidence type="ECO:0000313" key="3">
    <source>
        <dbReference type="Proteomes" id="UP001141806"/>
    </source>
</evidence>
<dbReference type="PANTHER" id="PTHR14387:SF0">
    <property type="entry name" value="DUF2428 DOMAIN-CONTAINING PROTEIN"/>
    <property type="match status" value="1"/>
</dbReference>
<evidence type="ECO:0000259" key="1">
    <source>
        <dbReference type="Pfam" id="PF14432"/>
    </source>
</evidence>
<dbReference type="GO" id="GO:0030488">
    <property type="term" value="P:tRNA methylation"/>
    <property type="evidence" value="ECO:0007669"/>
    <property type="project" value="TreeGrafter"/>
</dbReference>
<dbReference type="Proteomes" id="UP001141806">
    <property type="component" value="Unassembled WGS sequence"/>
</dbReference>
<feature type="domain" description="DYW" evidence="1">
    <location>
        <begin position="120"/>
        <end position="156"/>
    </location>
</feature>
<dbReference type="Pfam" id="PF14432">
    <property type="entry name" value="DYW_deaminase"/>
    <property type="match status" value="1"/>
</dbReference>
<reference evidence="2" key="1">
    <citation type="journal article" date="2023" name="Plant J.">
        <title>The genome of the king protea, Protea cynaroides.</title>
        <authorList>
            <person name="Chang J."/>
            <person name="Duong T.A."/>
            <person name="Schoeman C."/>
            <person name="Ma X."/>
            <person name="Roodt D."/>
            <person name="Barker N."/>
            <person name="Li Z."/>
            <person name="Van de Peer Y."/>
            <person name="Mizrachi E."/>
        </authorList>
    </citation>
    <scope>NUCLEOTIDE SEQUENCE</scope>
    <source>
        <tissue evidence="2">Young leaves</tissue>
    </source>
</reference>
<dbReference type="GO" id="GO:0008270">
    <property type="term" value="F:zinc ion binding"/>
    <property type="evidence" value="ECO:0007669"/>
    <property type="project" value="InterPro"/>
</dbReference>
<dbReference type="InterPro" id="IPR046848">
    <property type="entry name" value="E_motif"/>
</dbReference>
<dbReference type="InterPro" id="IPR046849">
    <property type="entry name" value="E2_motif"/>
</dbReference>
<dbReference type="GO" id="GO:0005829">
    <property type="term" value="C:cytosol"/>
    <property type="evidence" value="ECO:0007669"/>
    <property type="project" value="TreeGrafter"/>
</dbReference>
<sequence length="454" mass="51111">MPMEPDAVIWRVLFSACRIHGSISFGEQIIDYIAQLDPSSQDEGYVFLSNLYASLGQWDKVTGLRTVMNMGGFEFCPACSWIEVNGVIHEFLNGDKMHPQIEEIHDKLNEVLRTITIDGGYVPDTKQVLFDLIEEEKEHALSWHSEKLVVAIGLIIYSLMKKDHVSTTVTADGLTNIFAVFELLFHDPILELVMSVEILDPPLISAKTALDKSPNLLFETAHTYVDDDLCDATTSFFKCFLECLHDECWSSYGVERGYVTFRGCRLPPNLYGLVSGIPKLHSNSNTYALPVLLEVDVDSIIAMLVFISVGSEDEAEMVYPELDGADKDLLVNQQVAALVLLLTVSHLFALIKGDIDWYHNSPVLQEEDGMETLHRKHLQLNLEDKVLQEGDGNVMIHLAHGLDTTYAAWNARQDVSYAAWNAWQDLLRAEASSRGEDLKNHNAHKFRENILEEL</sequence>
<dbReference type="Pfam" id="PF20431">
    <property type="entry name" value="E_motif"/>
    <property type="match status" value="1"/>
</dbReference>
<dbReference type="Pfam" id="PF20430">
    <property type="entry name" value="Eplus_motif"/>
    <property type="match status" value="1"/>
</dbReference>
<evidence type="ECO:0000313" key="2">
    <source>
        <dbReference type="EMBL" id="KAJ4967070.1"/>
    </source>
</evidence>
<dbReference type="InterPro" id="IPR051954">
    <property type="entry name" value="tRNA_methyltransferase_THADA"/>
</dbReference>
<organism evidence="2 3">
    <name type="scientific">Protea cynaroides</name>
    <dbReference type="NCBI Taxonomy" id="273540"/>
    <lineage>
        <taxon>Eukaryota</taxon>
        <taxon>Viridiplantae</taxon>
        <taxon>Streptophyta</taxon>
        <taxon>Embryophyta</taxon>
        <taxon>Tracheophyta</taxon>
        <taxon>Spermatophyta</taxon>
        <taxon>Magnoliopsida</taxon>
        <taxon>Proteales</taxon>
        <taxon>Proteaceae</taxon>
        <taxon>Protea</taxon>
    </lineage>
</organism>